<dbReference type="AlphaFoldDB" id="A0A448WFF1"/>
<dbReference type="Proteomes" id="UP000784294">
    <property type="component" value="Unassembled WGS sequence"/>
</dbReference>
<evidence type="ECO:0000313" key="3">
    <source>
        <dbReference type="Proteomes" id="UP000784294"/>
    </source>
</evidence>
<dbReference type="EMBL" id="CAAALY010008951">
    <property type="protein sequence ID" value="VEL10411.1"/>
    <property type="molecule type" value="Genomic_DNA"/>
</dbReference>
<evidence type="ECO:0000313" key="2">
    <source>
        <dbReference type="EMBL" id="VEL10411.1"/>
    </source>
</evidence>
<accession>A0A448WFF1</accession>
<protein>
    <submittedName>
        <fullName evidence="2">Uncharacterized protein</fullName>
    </submittedName>
</protein>
<feature type="compositionally biased region" description="Polar residues" evidence="1">
    <location>
        <begin position="270"/>
        <end position="280"/>
    </location>
</feature>
<feature type="region of interest" description="Disordered" evidence="1">
    <location>
        <begin position="192"/>
        <end position="212"/>
    </location>
</feature>
<organism evidence="2 3">
    <name type="scientific">Protopolystoma xenopodis</name>
    <dbReference type="NCBI Taxonomy" id="117903"/>
    <lineage>
        <taxon>Eukaryota</taxon>
        <taxon>Metazoa</taxon>
        <taxon>Spiralia</taxon>
        <taxon>Lophotrochozoa</taxon>
        <taxon>Platyhelminthes</taxon>
        <taxon>Monogenea</taxon>
        <taxon>Polyopisthocotylea</taxon>
        <taxon>Polystomatidea</taxon>
        <taxon>Polystomatidae</taxon>
        <taxon>Protopolystoma</taxon>
    </lineage>
</organism>
<keyword evidence="3" id="KW-1185">Reference proteome</keyword>
<evidence type="ECO:0000256" key="1">
    <source>
        <dbReference type="SAM" id="MobiDB-lite"/>
    </source>
</evidence>
<comment type="caution">
    <text evidence="2">The sequence shown here is derived from an EMBL/GenBank/DDBJ whole genome shotgun (WGS) entry which is preliminary data.</text>
</comment>
<sequence length="287" mass="31316">MVPCKYRFHSGENSWPEKNSSCESVVSSNICSVASSSRSDHSGIRTMEPHHHHFHIPSSHHSYPLPRSSSCHADGNDVGTCINFIPGSEAGSTRSHEAEVTDNIFDVDGDGNGYCEADFEGDGQLCCHVQDRVLAKVVHTLQQLTARLDGDADPGEVVSNCRAIQACMDTIASIKQSRSMLLTPTAPSFNHQTQSYYHHQQAPSQHSKLGNSVHEPNNLIALAAARSGSPNRHPARQLHIATPNSLQGPQSQTHQTQQNLTKSRLEENRSNLFNTPSSDTAAHLIMT</sequence>
<name>A0A448WFF1_9PLAT</name>
<gene>
    <name evidence="2" type="ORF">PXEA_LOCUS3851</name>
</gene>
<dbReference type="OrthoDB" id="6287839at2759"/>
<feature type="compositionally biased region" description="Polar residues" evidence="1">
    <location>
        <begin position="192"/>
        <end position="210"/>
    </location>
</feature>
<feature type="region of interest" description="Disordered" evidence="1">
    <location>
        <begin position="266"/>
        <end position="287"/>
    </location>
</feature>
<reference evidence="2" key="1">
    <citation type="submission" date="2018-11" db="EMBL/GenBank/DDBJ databases">
        <authorList>
            <consortium name="Pathogen Informatics"/>
        </authorList>
    </citation>
    <scope>NUCLEOTIDE SEQUENCE</scope>
</reference>
<proteinExistence type="predicted"/>